<keyword evidence="4" id="KW-1185">Reference proteome</keyword>
<keyword evidence="1" id="KW-0472">Membrane</keyword>
<sequence>MLIRKLNGDDLTEQTRELDLYLTLDSVRKDITALQQSADEIARETPDVLNWQKINHRLAASTHRTRRQGKFTNIFIETKPLLAMVASLSFLFIGGLSWYNYQLQQQLVMALKTNQSMELQLAEYSQLKVNPYYLLQEITAVEAKLLNEPSLKVKVAILKHRSALMQQVLEYQQGGNDEFSI</sequence>
<organism evidence="3 5">
    <name type="scientific">Colwellia hornerae</name>
    <dbReference type="NCBI Taxonomy" id="89402"/>
    <lineage>
        <taxon>Bacteria</taxon>
        <taxon>Pseudomonadati</taxon>
        <taxon>Pseudomonadota</taxon>
        <taxon>Gammaproteobacteria</taxon>
        <taxon>Alteromonadales</taxon>
        <taxon>Colwelliaceae</taxon>
        <taxon>Colwellia</taxon>
    </lineage>
</organism>
<reference evidence="3 5" key="1">
    <citation type="submission" date="2019-07" db="EMBL/GenBank/DDBJ databases">
        <title>Genomes of sea-ice associated Colwellia species.</title>
        <authorList>
            <person name="Bowman J.P."/>
        </authorList>
    </citation>
    <scope>NUCLEOTIDE SEQUENCE [LARGE SCALE GENOMIC DNA]</scope>
    <source>
        <strain evidence="2 4">ACAM 607</strain>
        <strain evidence="3 5">IC036</strain>
    </source>
</reference>
<feature type="transmembrane region" description="Helical" evidence="1">
    <location>
        <begin position="81"/>
        <end position="101"/>
    </location>
</feature>
<proteinExistence type="predicted"/>
<evidence type="ECO:0000313" key="2">
    <source>
        <dbReference type="EMBL" id="TWX58262.1"/>
    </source>
</evidence>
<comment type="caution">
    <text evidence="3">The sequence shown here is derived from an EMBL/GenBank/DDBJ whole genome shotgun (WGS) entry which is preliminary data.</text>
</comment>
<dbReference type="Proteomes" id="UP000321525">
    <property type="component" value="Unassembled WGS sequence"/>
</dbReference>
<dbReference type="EMBL" id="VOLR01000016">
    <property type="protein sequence ID" value="TWX58262.1"/>
    <property type="molecule type" value="Genomic_DNA"/>
</dbReference>
<gene>
    <name evidence="2" type="ORF">ESZ26_12235</name>
    <name evidence="3" type="ORF">ESZ27_07220</name>
</gene>
<dbReference type="AlphaFoldDB" id="A0A5C6QI38"/>
<dbReference type="RefSeq" id="WP_146799779.1">
    <property type="nucleotide sequence ID" value="NZ_VOLP01000015.1"/>
</dbReference>
<accession>A0A5C6QI38</accession>
<dbReference type="EMBL" id="VOLQ01000010">
    <property type="protein sequence ID" value="TWX68393.1"/>
    <property type="molecule type" value="Genomic_DNA"/>
</dbReference>
<evidence type="ECO:0000313" key="4">
    <source>
        <dbReference type="Proteomes" id="UP000321525"/>
    </source>
</evidence>
<keyword evidence="1" id="KW-1133">Transmembrane helix</keyword>
<name>A0A5C6QI38_9GAMM</name>
<protein>
    <submittedName>
        <fullName evidence="3">Uncharacterized protein</fullName>
    </submittedName>
</protein>
<evidence type="ECO:0000313" key="5">
    <source>
        <dbReference type="Proteomes" id="UP000321917"/>
    </source>
</evidence>
<dbReference type="OrthoDB" id="9882864at2"/>
<evidence type="ECO:0000313" key="3">
    <source>
        <dbReference type="EMBL" id="TWX68393.1"/>
    </source>
</evidence>
<keyword evidence="1" id="KW-0812">Transmembrane</keyword>
<evidence type="ECO:0000256" key="1">
    <source>
        <dbReference type="SAM" id="Phobius"/>
    </source>
</evidence>
<dbReference type="Proteomes" id="UP000321917">
    <property type="component" value="Unassembled WGS sequence"/>
</dbReference>